<dbReference type="GO" id="GO:0006235">
    <property type="term" value="P:dTTP biosynthetic process"/>
    <property type="evidence" value="ECO:0007669"/>
    <property type="project" value="TreeGrafter"/>
</dbReference>
<comment type="similarity">
    <text evidence="1">Belongs to the thymidylate kinase family.</text>
</comment>
<dbReference type="GO" id="GO:0006227">
    <property type="term" value="P:dUDP biosynthetic process"/>
    <property type="evidence" value="ECO:0007669"/>
    <property type="project" value="TreeGrafter"/>
</dbReference>
<gene>
    <name evidence="5" type="ORF">CALMAC_LOCUS7355</name>
</gene>
<dbReference type="Proteomes" id="UP000410492">
    <property type="component" value="Unassembled WGS sequence"/>
</dbReference>
<evidence type="ECO:0000256" key="3">
    <source>
        <dbReference type="ARBA" id="ARBA00022840"/>
    </source>
</evidence>
<name>A0A653C9P4_CALMS</name>
<evidence type="ECO:0000256" key="1">
    <source>
        <dbReference type="ARBA" id="ARBA00009776"/>
    </source>
</evidence>
<dbReference type="Gene3D" id="3.40.50.300">
    <property type="entry name" value="P-loop containing nucleotide triphosphate hydrolases"/>
    <property type="match status" value="1"/>
</dbReference>
<feature type="domain" description="Thymidylate kinase-like" evidence="4">
    <location>
        <begin position="42"/>
        <end position="202"/>
    </location>
</feature>
<dbReference type="GO" id="GO:0006233">
    <property type="term" value="P:dTDP biosynthetic process"/>
    <property type="evidence" value="ECO:0007669"/>
    <property type="project" value="TreeGrafter"/>
</dbReference>
<dbReference type="SUPFAM" id="SSF52540">
    <property type="entry name" value="P-loop containing nucleoside triphosphate hydrolases"/>
    <property type="match status" value="1"/>
</dbReference>
<accession>A0A653C9P4</accession>
<evidence type="ECO:0000313" key="6">
    <source>
        <dbReference type="Proteomes" id="UP000410492"/>
    </source>
</evidence>
<keyword evidence="2" id="KW-0547">Nucleotide-binding</keyword>
<dbReference type="Pfam" id="PF02223">
    <property type="entry name" value="Thymidylate_kin"/>
    <property type="match status" value="1"/>
</dbReference>
<dbReference type="GO" id="GO:0005739">
    <property type="term" value="C:mitochondrion"/>
    <property type="evidence" value="ECO:0007669"/>
    <property type="project" value="TreeGrafter"/>
</dbReference>
<dbReference type="PANTHER" id="PTHR10344">
    <property type="entry name" value="THYMIDYLATE KINASE"/>
    <property type="match status" value="1"/>
</dbReference>
<dbReference type="GO" id="GO:0005524">
    <property type="term" value="F:ATP binding"/>
    <property type="evidence" value="ECO:0007669"/>
    <property type="project" value="UniProtKB-KW"/>
</dbReference>
<dbReference type="GO" id="GO:0004550">
    <property type="term" value="F:nucleoside diphosphate kinase activity"/>
    <property type="evidence" value="ECO:0007669"/>
    <property type="project" value="TreeGrafter"/>
</dbReference>
<reference evidence="5 6" key="1">
    <citation type="submission" date="2019-01" db="EMBL/GenBank/DDBJ databases">
        <authorList>
            <person name="Sayadi A."/>
        </authorList>
    </citation>
    <scope>NUCLEOTIDE SEQUENCE [LARGE SCALE GENOMIC DNA]</scope>
</reference>
<dbReference type="OrthoDB" id="425602at2759"/>
<dbReference type="AlphaFoldDB" id="A0A653C9P4"/>
<proteinExistence type="inferred from homology"/>
<keyword evidence="6" id="KW-1185">Reference proteome</keyword>
<organism evidence="5 6">
    <name type="scientific">Callosobruchus maculatus</name>
    <name type="common">Southern cowpea weevil</name>
    <name type="synonym">Pulse bruchid</name>
    <dbReference type="NCBI Taxonomy" id="64391"/>
    <lineage>
        <taxon>Eukaryota</taxon>
        <taxon>Metazoa</taxon>
        <taxon>Ecdysozoa</taxon>
        <taxon>Arthropoda</taxon>
        <taxon>Hexapoda</taxon>
        <taxon>Insecta</taxon>
        <taxon>Pterygota</taxon>
        <taxon>Neoptera</taxon>
        <taxon>Endopterygota</taxon>
        <taxon>Coleoptera</taxon>
        <taxon>Polyphaga</taxon>
        <taxon>Cucujiformia</taxon>
        <taxon>Chrysomeloidea</taxon>
        <taxon>Chrysomelidae</taxon>
        <taxon>Bruchinae</taxon>
        <taxon>Bruchini</taxon>
        <taxon>Callosobruchus</taxon>
    </lineage>
</organism>
<dbReference type="PANTHER" id="PTHR10344:SF4">
    <property type="entry name" value="UMP-CMP KINASE 2, MITOCHONDRIAL"/>
    <property type="match status" value="1"/>
</dbReference>
<dbReference type="GO" id="GO:0004798">
    <property type="term" value="F:dTMP kinase activity"/>
    <property type="evidence" value="ECO:0007669"/>
    <property type="project" value="TreeGrafter"/>
</dbReference>
<dbReference type="EMBL" id="CAACVG010007282">
    <property type="protein sequence ID" value="VEN44628.1"/>
    <property type="molecule type" value="Genomic_DNA"/>
</dbReference>
<evidence type="ECO:0000256" key="2">
    <source>
        <dbReference type="ARBA" id="ARBA00022741"/>
    </source>
</evidence>
<evidence type="ECO:0000313" key="5">
    <source>
        <dbReference type="EMBL" id="VEN44628.1"/>
    </source>
</evidence>
<protein>
    <recommendedName>
        <fullName evidence="4">Thymidylate kinase-like domain-containing protein</fullName>
    </recommendedName>
</protein>
<dbReference type="InterPro" id="IPR027417">
    <property type="entry name" value="P-loop_NTPase"/>
</dbReference>
<sequence length="232" mass="26432">MTDENKHVKGVPELMEIFLSAKLQYQADISSNDSKRHPLIVLEGLDGSGKTTVGKRFSKKIHAQTWKTPPESTGHIRHLFDDHPVLRTAYYSLGNYIAAYEIQPLLKHAPVLLDRYWHSTAAYAIGEYAKDHPEYPMPAKGDPIYKWPEDLFKPDIVIFLDVSEEVRKERQSRRKNVTAQENMLNSDLKFRQNVIQAYKNMSSPGVHVINGDLGFGPVFGQIQTATKDILRT</sequence>
<dbReference type="InterPro" id="IPR039430">
    <property type="entry name" value="Thymidylate_kin-like_dom"/>
</dbReference>
<keyword evidence="3" id="KW-0067">ATP-binding</keyword>
<evidence type="ECO:0000259" key="4">
    <source>
        <dbReference type="Pfam" id="PF02223"/>
    </source>
</evidence>